<dbReference type="AlphaFoldDB" id="A0A6B0Z0C2"/>
<dbReference type="SUPFAM" id="SSF55031">
    <property type="entry name" value="Bacterial exopeptidase dimerisation domain"/>
    <property type="match status" value="1"/>
</dbReference>
<dbReference type="InterPro" id="IPR011650">
    <property type="entry name" value="Peptidase_M20_dimer"/>
</dbReference>
<dbReference type="GO" id="GO:0016787">
    <property type="term" value="F:hydrolase activity"/>
    <property type="evidence" value="ECO:0007669"/>
    <property type="project" value="UniProtKB-KW"/>
</dbReference>
<reference evidence="4" key="1">
    <citation type="submission" date="2019-09" db="EMBL/GenBank/DDBJ databases">
        <title>Characterisation of the sponge microbiome using genome-centric metagenomics.</title>
        <authorList>
            <person name="Engelberts J.P."/>
            <person name="Robbins S.J."/>
            <person name="De Goeij J.M."/>
            <person name="Aranda M."/>
            <person name="Bell S.C."/>
            <person name="Webster N.S."/>
        </authorList>
    </citation>
    <scope>NUCLEOTIDE SEQUENCE</scope>
    <source>
        <strain evidence="4">SB0664_bin_27</strain>
    </source>
</reference>
<protein>
    <submittedName>
        <fullName evidence="4">YgeY family selenium metabolism-linked hydrolase</fullName>
    </submittedName>
</protein>
<dbReference type="InterPro" id="IPR050072">
    <property type="entry name" value="Peptidase_M20A"/>
</dbReference>
<evidence type="ECO:0000259" key="3">
    <source>
        <dbReference type="Pfam" id="PF07687"/>
    </source>
</evidence>
<name>A0A6B0Z0C2_9CHLR</name>
<organism evidence="4">
    <name type="scientific">Caldilineaceae bacterium SB0664_bin_27</name>
    <dbReference type="NCBI Taxonomy" id="2605260"/>
    <lineage>
        <taxon>Bacteria</taxon>
        <taxon>Bacillati</taxon>
        <taxon>Chloroflexota</taxon>
        <taxon>Caldilineae</taxon>
        <taxon>Caldilineales</taxon>
        <taxon>Caldilineaceae</taxon>
    </lineage>
</organism>
<proteinExistence type="predicted"/>
<evidence type="ECO:0000256" key="1">
    <source>
        <dbReference type="ARBA" id="ARBA00022723"/>
    </source>
</evidence>
<dbReference type="Pfam" id="PF01546">
    <property type="entry name" value="Peptidase_M20"/>
    <property type="match status" value="1"/>
</dbReference>
<dbReference type="SUPFAM" id="SSF53187">
    <property type="entry name" value="Zn-dependent exopeptidases"/>
    <property type="match status" value="1"/>
</dbReference>
<keyword evidence="2 4" id="KW-0378">Hydrolase</keyword>
<evidence type="ECO:0000256" key="2">
    <source>
        <dbReference type="ARBA" id="ARBA00022801"/>
    </source>
</evidence>
<dbReference type="EMBL" id="VXRG01000135">
    <property type="protein sequence ID" value="MXY95098.1"/>
    <property type="molecule type" value="Genomic_DNA"/>
</dbReference>
<accession>A0A6B0Z0C2</accession>
<dbReference type="GO" id="GO:0046872">
    <property type="term" value="F:metal ion binding"/>
    <property type="evidence" value="ECO:0007669"/>
    <property type="project" value="UniProtKB-KW"/>
</dbReference>
<comment type="caution">
    <text evidence="4">The sequence shown here is derived from an EMBL/GenBank/DDBJ whole genome shotgun (WGS) entry which is preliminary data.</text>
</comment>
<feature type="domain" description="Peptidase M20 dimerisation" evidence="3">
    <location>
        <begin position="215"/>
        <end position="311"/>
    </location>
</feature>
<dbReference type="Pfam" id="PF07687">
    <property type="entry name" value="M20_dimer"/>
    <property type="match status" value="1"/>
</dbReference>
<sequence>MREFQCLSYISVACARSSLPLAADRPPANEKILQKIPAPTAIHEEPPVLDTDRLISFTSDIVRIRSLSCEEARVSRRIEDEMTALGFDSVWTDDVGNVVGVLEGAQPGPVIVFDAHTDTVGVSPGVPWELDPFSGEVRGGALHGRGAADMKGALAAMVHGIAGLDRSALKGKAVVSASVMEEVLEGVALEKVIAQTGADFVVIGEASDLQIVRGGRGRAEIHLTTTGRPSHSSAPHMGRNAVLDMMRVIAAVEDLALDEHPQMGPAIFALTDIISDPYPGHSVIPSICRVTYDRRLLPGESAQRVLADISERPELADIKLDARVGTGEYTSYTGHTFVTEKFFPAWLADDNDPFVTGALAAVHGAGIDAGLNAYRFCTNAAYSAGAAAIPTIGFGPATEADAHVINESLKLDHLIAAAQGYRAIGEAVLG</sequence>
<dbReference type="PANTHER" id="PTHR43808">
    <property type="entry name" value="ACETYLORNITHINE DEACETYLASE"/>
    <property type="match status" value="1"/>
</dbReference>
<dbReference type="Gene3D" id="3.30.70.360">
    <property type="match status" value="1"/>
</dbReference>
<dbReference type="InterPro" id="IPR036264">
    <property type="entry name" value="Bact_exopeptidase_dim_dom"/>
</dbReference>
<gene>
    <name evidence="4" type="ORF">F4Y42_16780</name>
</gene>
<evidence type="ECO:0000313" key="4">
    <source>
        <dbReference type="EMBL" id="MXY95098.1"/>
    </source>
</evidence>
<dbReference type="InterPro" id="IPR002933">
    <property type="entry name" value="Peptidase_M20"/>
</dbReference>
<keyword evidence="1" id="KW-0479">Metal-binding</keyword>
<dbReference type="Gene3D" id="3.40.630.10">
    <property type="entry name" value="Zn peptidases"/>
    <property type="match status" value="1"/>
</dbReference>
<dbReference type="NCBIfam" id="NF009555">
    <property type="entry name" value="PRK13004.1"/>
    <property type="match status" value="1"/>
</dbReference>